<dbReference type="InterPro" id="IPR001708">
    <property type="entry name" value="YidC/ALB3/OXA1/COX18"/>
</dbReference>
<sequence>MSYMFIDFWTLYLYEPVFNFLIWIYNNWAHGNMGWAVVYLTIALRVLILPLTIIGERNTAKNEEVEAEIVKLAKEFHYDKVQQKQEIRKRLKQRRVQPWAKALSLGIQALVFVLLYQVFINGITGVRMLRTLYPFVDFPGEINRMFYGFNLKATHDIIWSGIVGIWLALEIYLGFRKRKGLHRGDLFYFFFFPLGVFLFLWILPMVKSLFVLTSMAFSLVVHVIVHPFFVSKKKPEVVVEEKKKA</sequence>
<organism evidence="8 9">
    <name type="scientific">Candidatus Magasanikbacteria bacterium CG_4_9_14_0_2_um_filter_42_11</name>
    <dbReference type="NCBI Taxonomy" id="1974643"/>
    <lineage>
        <taxon>Bacteria</taxon>
        <taxon>Candidatus Magasanikiibacteriota</taxon>
    </lineage>
</organism>
<evidence type="ECO:0000256" key="1">
    <source>
        <dbReference type="ARBA" id="ARBA00004141"/>
    </source>
</evidence>
<name>A0A2M8F9J9_9BACT</name>
<evidence type="ECO:0000313" key="9">
    <source>
        <dbReference type="Proteomes" id="UP000231456"/>
    </source>
</evidence>
<evidence type="ECO:0000259" key="7">
    <source>
        <dbReference type="Pfam" id="PF02096"/>
    </source>
</evidence>
<proteinExistence type="inferred from homology"/>
<evidence type="ECO:0000256" key="4">
    <source>
        <dbReference type="ARBA" id="ARBA00023136"/>
    </source>
</evidence>
<dbReference type="GO" id="GO:0016020">
    <property type="term" value="C:membrane"/>
    <property type="evidence" value="ECO:0007669"/>
    <property type="project" value="UniProtKB-SubCell"/>
</dbReference>
<comment type="similarity">
    <text evidence="5">Belongs to the OXA1/ALB3/YidC family.</text>
</comment>
<gene>
    <name evidence="8" type="ORF">CO030_02990</name>
</gene>
<feature type="transmembrane region" description="Helical" evidence="6">
    <location>
        <begin position="157"/>
        <end position="174"/>
    </location>
</feature>
<dbReference type="EMBL" id="PFRH01000097">
    <property type="protein sequence ID" value="PJC52415.1"/>
    <property type="molecule type" value="Genomic_DNA"/>
</dbReference>
<dbReference type="AlphaFoldDB" id="A0A2M8F9J9"/>
<evidence type="ECO:0000256" key="2">
    <source>
        <dbReference type="ARBA" id="ARBA00022692"/>
    </source>
</evidence>
<dbReference type="InterPro" id="IPR028055">
    <property type="entry name" value="YidC/Oxa/ALB_C"/>
</dbReference>
<keyword evidence="3 6" id="KW-1133">Transmembrane helix</keyword>
<evidence type="ECO:0000313" key="8">
    <source>
        <dbReference type="EMBL" id="PJC52415.1"/>
    </source>
</evidence>
<dbReference type="Proteomes" id="UP000231456">
    <property type="component" value="Unassembled WGS sequence"/>
</dbReference>
<feature type="transmembrane region" description="Helical" evidence="6">
    <location>
        <begin position="98"/>
        <end position="119"/>
    </location>
</feature>
<accession>A0A2M8F9J9</accession>
<comment type="caution">
    <text evidence="8">The sequence shown here is derived from an EMBL/GenBank/DDBJ whole genome shotgun (WGS) entry which is preliminary data.</text>
</comment>
<evidence type="ECO:0000256" key="3">
    <source>
        <dbReference type="ARBA" id="ARBA00022989"/>
    </source>
</evidence>
<dbReference type="GO" id="GO:0032977">
    <property type="term" value="F:membrane insertase activity"/>
    <property type="evidence" value="ECO:0007669"/>
    <property type="project" value="InterPro"/>
</dbReference>
<feature type="transmembrane region" description="Helical" evidence="6">
    <location>
        <begin position="35"/>
        <end position="54"/>
    </location>
</feature>
<dbReference type="GO" id="GO:0051205">
    <property type="term" value="P:protein insertion into membrane"/>
    <property type="evidence" value="ECO:0007669"/>
    <property type="project" value="TreeGrafter"/>
</dbReference>
<reference evidence="9" key="1">
    <citation type="submission" date="2017-09" db="EMBL/GenBank/DDBJ databases">
        <title>Depth-based differentiation of microbial function through sediment-hosted aquifers and enrichment of novel symbionts in the deep terrestrial subsurface.</title>
        <authorList>
            <person name="Probst A.J."/>
            <person name="Ladd B."/>
            <person name="Jarett J.K."/>
            <person name="Geller-Mcgrath D.E."/>
            <person name="Sieber C.M.K."/>
            <person name="Emerson J.B."/>
            <person name="Anantharaman K."/>
            <person name="Thomas B.C."/>
            <person name="Malmstrom R."/>
            <person name="Stieglmeier M."/>
            <person name="Klingl A."/>
            <person name="Woyke T."/>
            <person name="Ryan C.M."/>
            <person name="Banfield J.F."/>
        </authorList>
    </citation>
    <scope>NUCLEOTIDE SEQUENCE [LARGE SCALE GENOMIC DNA]</scope>
</reference>
<feature type="transmembrane region" description="Helical" evidence="6">
    <location>
        <begin position="186"/>
        <end position="203"/>
    </location>
</feature>
<feature type="transmembrane region" description="Helical" evidence="6">
    <location>
        <begin position="209"/>
        <end position="230"/>
    </location>
</feature>
<dbReference type="PANTHER" id="PTHR12428:SF65">
    <property type="entry name" value="CYTOCHROME C OXIDASE ASSEMBLY PROTEIN COX18, MITOCHONDRIAL"/>
    <property type="match status" value="1"/>
</dbReference>
<feature type="domain" description="Membrane insertase YidC/Oxa/ALB C-terminal" evidence="7">
    <location>
        <begin position="33"/>
        <end position="225"/>
    </location>
</feature>
<protein>
    <recommendedName>
        <fullName evidence="7">Membrane insertase YidC/Oxa/ALB C-terminal domain-containing protein</fullName>
    </recommendedName>
</protein>
<keyword evidence="2 5" id="KW-0812">Transmembrane</keyword>
<evidence type="ECO:0000256" key="6">
    <source>
        <dbReference type="SAM" id="Phobius"/>
    </source>
</evidence>
<evidence type="ECO:0000256" key="5">
    <source>
        <dbReference type="RuleBase" id="RU003945"/>
    </source>
</evidence>
<keyword evidence="4 6" id="KW-0472">Membrane</keyword>
<dbReference type="Pfam" id="PF02096">
    <property type="entry name" value="60KD_IMP"/>
    <property type="match status" value="1"/>
</dbReference>
<dbReference type="PANTHER" id="PTHR12428">
    <property type="entry name" value="OXA1"/>
    <property type="match status" value="1"/>
</dbReference>
<comment type="subcellular location">
    <subcellularLocation>
        <location evidence="1 5">Membrane</location>
        <topology evidence="1 5">Multi-pass membrane protein</topology>
    </subcellularLocation>
</comment>